<name>A0ABM5JLN8_DIAVI</name>
<reference evidence="1" key="1">
    <citation type="submission" date="2025-05" db="UniProtKB">
        <authorList>
            <consortium name="EnsemblMetazoa"/>
        </authorList>
    </citation>
    <scope>IDENTIFICATION</scope>
</reference>
<dbReference type="Proteomes" id="UP001652700">
    <property type="component" value="Unplaced"/>
</dbReference>
<dbReference type="RefSeq" id="XP_050498853.1">
    <property type="nucleotide sequence ID" value="XM_050642896.1"/>
</dbReference>
<organism evidence="1 2">
    <name type="scientific">Diabrotica virgifera virgifera</name>
    <name type="common">western corn rootworm</name>
    <dbReference type="NCBI Taxonomy" id="50390"/>
    <lineage>
        <taxon>Eukaryota</taxon>
        <taxon>Metazoa</taxon>
        <taxon>Ecdysozoa</taxon>
        <taxon>Arthropoda</taxon>
        <taxon>Hexapoda</taxon>
        <taxon>Insecta</taxon>
        <taxon>Pterygota</taxon>
        <taxon>Neoptera</taxon>
        <taxon>Endopterygota</taxon>
        <taxon>Coleoptera</taxon>
        <taxon>Polyphaga</taxon>
        <taxon>Cucujiformia</taxon>
        <taxon>Chrysomeloidea</taxon>
        <taxon>Chrysomelidae</taxon>
        <taxon>Galerucinae</taxon>
        <taxon>Diabroticina</taxon>
        <taxon>Diabroticites</taxon>
        <taxon>Diabrotica</taxon>
    </lineage>
</organism>
<accession>A0ABM5JLN8</accession>
<protein>
    <submittedName>
        <fullName evidence="1">Uncharacterized protein</fullName>
    </submittedName>
</protein>
<keyword evidence="2" id="KW-1185">Reference proteome</keyword>
<dbReference type="GeneID" id="114338711"/>
<sequence length="153" mass="17808">MEVKQEQNNFLDEDCKIKIENINLSHDGLYHSVKLEVKDELSPADSPNTNTINYCGDGYSSDKLKVETIVKDIKLEETEAEPQQTENGSRSKILKQSKHWNIHIVKSKVRGVWRKIPKQSKHLYNHVIKSKIRVRKNLINVKFVLSRFLKNVI</sequence>
<proteinExistence type="predicted"/>
<dbReference type="EnsemblMetazoa" id="XM_050642896.1">
    <property type="protein sequence ID" value="XP_050498853.1"/>
    <property type="gene ID" value="LOC114338711"/>
</dbReference>
<evidence type="ECO:0000313" key="2">
    <source>
        <dbReference type="Proteomes" id="UP001652700"/>
    </source>
</evidence>
<evidence type="ECO:0000313" key="1">
    <source>
        <dbReference type="EnsemblMetazoa" id="XP_050498853.1"/>
    </source>
</evidence>